<dbReference type="EMBL" id="NPKI01000029">
    <property type="protein sequence ID" value="PAP99805.1"/>
    <property type="molecule type" value="Genomic_DNA"/>
</dbReference>
<dbReference type="InterPro" id="IPR036866">
    <property type="entry name" value="RibonucZ/Hydroxyglut_hydro"/>
</dbReference>
<proteinExistence type="predicted"/>
<dbReference type="AlphaFoldDB" id="A0AB36R5V7"/>
<dbReference type="Gene3D" id="3.60.15.10">
    <property type="entry name" value="Ribonuclease Z/Hydroxyacylglutathione hydrolase-like"/>
    <property type="match status" value="1"/>
</dbReference>
<comment type="caution">
    <text evidence="1">The sequence shown here is derived from an EMBL/GenBank/DDBJ whole genome shotgun (WGS) entry which is preliminary data.</text>
</comment>
<dbReference type="PANTHER" id="PTHR30619:SF1">
    <property type="entry name" value="RECOMBINATION PROTEIN 2"/>
    <property type="match status" value="1"/>
</dbReference>
<protein>
    <recommendedName>
        <fullName evidence="3">Metallohydrolase</fullName>
    </recommendedName>
</protein>
<gene>
    <name evidence="1" type="ORF">CIT25_23375</name>
</gene>
<dbReference type="PANTHER" id="PTHR30619">
    <property type="entry name" value="DNA INTERNALIZATION/COMPETENCE PROTEIN COMEC/REC2"/>
    <property type="match status" value="1"/>
</dbReference>
<keyword evidence="2" id="KW-1185">Reference proteome</keyword>
<reference evidence="2" key="1">
    <citation type="submission" date="2017-08" db="EMBL/GenBank/DDBJ databases">
        <title>Mesorhizobium wenxinae sp. nov., a novel rhizobial species isolated from root nodules of chickpea (Cicer arietinum L.).</title>
        <authorList>
            <person name="Zhang J."/>
        </authorList>
    </citation>
    <scope>NUCLEOTIDE SEQUENCE [LARGE SCALE GENOMIC DNA]</scope>
    <source>
        <strain evidence="2">USDA 3392</strain>
    </source>
</reference>
<evidence type="ECO:0000313" key="1">
    <source>
        <dbReference type="EMBL" id="PAP99805.1"/>
    </source>
</evidence>
<dbReference type="InterPro" id="IPR052159">
    <property type="entry name" value="Competence_DNA_uptake"/>
</dbReference>
<evidence type="ECO:0000313" key="2">
    <source>
        <dbReference type="Proteomes" id="UP000216215"/>
    </source>
</evidence>
<name>A0AB36R5V7_9HYPH</name>
<dbReference type="Proteomes" id="UP000216215">
    <property type="component" value="Unassembled WGS sequence"/>
</dbReference>
<sequence>MPAKLTFFPVGNGDMALIKLDNKQTILVDINIRAAADDPEDDTYDVAQDLKRRLSRDDKGRLYVDAFLLSHPDSDHVTGLTTHFHLGPPEDFPEGDENLILIREMWSSPIVFRRASKQHKLCDEAKAWATEARRRVALFKEKGLTGTGSGDRILILGEDKDGKTDDLTDILVKQDGLLTAADRVNTGQFEGRLLAPMYVDEDDKELIEVLEKNNSSAIVRFSIAGDGVADRCRFLTGGDADVSIWDQLWQRHKDSNKDWLSYDVMETPHHCSWRTLSHDRWSEMGEKVKVSEDARNALSQTRDGAIIVASCKPIKKDDDNPPHERAKREYVSITSAERFICTTEYADEHDGPVEFNITGVGTSKQLALTPKKAASIAGVTGVTTTPRSHG</sequence>
<organism evidence="1 2">
    <name type="scientific">Mesorhizobium mediterraneum</name>
    <dbReference type="NCBI Taxonomy" id="43617"/>
    <lineage>
        <taxon>Bacteria</taxon>
        <taxon>Pseudomonadati</taxon>
        <taxon>Pseudomonadota</taxon>
        <taxon>Alphaproteobacteria</taxon>
        <taxon>Hyphomicrobiales</taxon>
        <taxon>Phyllobacteriaceae</taxon>
        <taxon>Mesorhizobium</taxon>
    </lineage>
</organism>
<dbReference type="RefSeq" id="WP_095486970.1">
    <property type="nucleotide sequence ID" value="NZ_CP088151.1"/>
</dbReference>
<evidence type="ECO:0008006" key="3">
    <source>
        <dbReference type="Google" id="ProtNLM"/>
    </source>
</evidence>
<accession>A0AB36R5V7</accession>
<dbReference type="SUPFAM" id="SSF56281">
    <property type="entry name" value="Metallo-hydrolase/oxidoreductase"/>
    <property type="match status" value="1"/>
</dbReference>